<dbReference type="Proteomes" id="UP000527355">
    <property type="component" value="Unassembled WGS sequence"/>
</dbReference>
<evidence type="ECO:0000313" key="1">
    <source>
        <dbReference type="EMBL" id="KAF6355171.1"/>
    </source>
</evidence>
<dbReference type="EMBL" id="JABWUV010000005">
    <property type="protein sequence ID" value="KAF6355171.1"/>
    <property type="molecule type" value="Genomic_DNA"/>
</dbReference>
<name>A0A7J7XZR3_MYOMY</name>
<comment type="caution">
    <text evidence="1">The sequence shown here is derived from an EMBL/GenBank/DDBJ whole genome shotgun (WGS) entry which is preliminary data.</text>
</comment>
<gene>
    <name evidence="1" type="ORF">mMyoMyo1_011367</name>
</gene>
<evidence type="ECO:0000313" key="2">
    <source>
        <dbReference type="Proteomes" id="UP000527355"/>
    </source>
</evidence>
<keyword evidence="2" id="KW-1185">Reference proteome</keyword>
<proteinExistence type="predicted"/>
<sequence length="132" mass="15088">MPPPLFFPLTHTHPTPTPPRPSPHCCLCPWACIYVCKFPCNKANSQALPQPSELEPWGWGPDISTWFGWTVMPEKYYNKESDNRGQLVGSYPMERYFSALLDFCPIGYGTYVARPSSFVKRSHKSEFLCDIP</sequence>
<organism evidence="1 2">
    <name type="scientific">Myotis myotis</name>
    <name type="common">Greater mouse-eared bat</name>
    <name type="synonym">Vespertilio myotis</name>
    <dbReference type="NCBI Taxonomy" id="51298"/>
    <lineage>
        <taxon>Eukaryota</taxon>
        <taxon>Metazoa</taxon>
        <taxon>Chordata</taxon>
        <taxon>Craniata</taxon>
        <taxon>Vertebrata</taxon>
        <taxon>Euteleostomi</taxon>
        <taxon>Mammalia</taxon>
        <taxon>Eutheria</taxon>
        <taxon>Laurasiatheria</taxon>
        <taxon>Chiroptera</taxon>
        <taxon>Yangochiroptera</taxon>
        <taxon>Vespertilionidae</taxon>
        <taxon>Myotis</taxon>
    </lineage>
</organism>
<protein>
    <submittedName>
        <fullName evidence="1">Uncharacterized protein</fullName>
    </submittedName>
</protein>
<reference evidence="1 2" key="1">
    <citation type="journal article" date="2020" name="Nature">
        <title>Six reference-quality genomes reveal evolution of bat adaptations.</title>
        <authorList>
            <person name="Jebb D."/>
            <person name="Huang Z."/>
            <person name="Pippel M."/>
            <person name="Hughes G.M."/>
            <person name="Lavrichenko K."/>
            <person name="Devanna P."/>
            <person name="Winkler S."/>
            <person name="Jermiin L.S."/>
            <person name="Skirmuntt E.C."/>
            <person name="Katzourakis A."/>
            <person name="Burkitt-Gray L."/>
            <person name="Ray D.A."/>
            <person name="Sullivan K.A.M."/>
            <person name="Roscito J.G."/>
            <person name="Kirilenko B.M."/>
            <person name="Davalos L.M."/>
            <person name="Corthals A.P."/>
            <person name="Power M.L."/>
            <person name="Jones G."/>
            <person name="Ransome R.D."/>
            <person name="Dechmann D.K.N."/>
            <person name="Locatelli A.G."/>
            <person name="Puechmaille S.J."/>
            <person name="Fedrigo O."/>
            <person name="Jarvis E.D."/>
            <person name="Hiller M."/>
            <person name="Vernes S.C."/>
            <person name="Myers E.W."/>
            <person name="Teeling E.C."/>
        </authorList>
    </citation>
    <scope>NUCLEOTIDE SEQUENCE [LARGE SCALE GENOMIC DNA]</scope>
    <source>
        <strain evidence="1">MMyoMyo1</strain>
        <tissue evidence="1">Flight muscle</tissue>
    </source>
</reference>
<accession>A0A7J7XZR3</accession>
<dbReference type="AlphaFoldDB" id="A0A7J7XZR3"/>